<gene>
    <name evidence="11" type="primary">malQ</name>
    <name evidence="11" type="ORF">H9864_01795</name>
</gene>
<keyword evidence="7 10" id="KW-0119">Carbohydrate metabolism</keyword>
<evidence type="ECO:0000256" key="2">
    <source>
        <dbReference type="ARBA" id="ARBA00005684"/>
    </source>
</evidence>
<dbReference type="NCBIfam" id="TIGR00217">
    <property type="entry name" value="malQ"/>
    <property type="match status" value="1"/>
</dbReference>
<evidence type="ECO:0000256" key="7">
    <source>
        <dbReference type="ARBA" id="ARBA00023277"/>
    </source>
</evidence>
<sequence>MKETGILLAVSSLPSPYGVGDLGPSAAQWLELLHRNGVTIWQILPLNPTGYGNSPYQPYSSCAGDEMYLSLEQLARQGLLPEVPAPFDLPAGRTDYQAVRALKEPLLRAAFRAFEPDEDYQNFAAQEWVQAYGVFRAFKKANSSRCWLEWPEWQRSWPETHQGDLSPYQEEIDYHLFLQYQFFRQWQVVRAIAREKGIRIMGDVPFYVGIDSVDVWAGKKNFLLDESGRPTYIAGVPPDYFSAVGQRWGNPIYDWDYLEQNRFDFWVKRIGYNQKLFDIIRIDHFRAFDTYWKIPASCPTAVEGAWIEAPGYAVLDTLYREIPGLALVAEDLGDLRPEVLTLRDHYHLKGMRVLQFDLVPRGKRFGDTGPQGENLICYTGTHDNATTEEWYQEMTAASRRKLRRWLRQNGYNSGTVVQRVIRYGMDCPALWCILTAQDLLGLGAAGRMNTPGTLGSPNWEWRLAGLDPLARALKQWEPVIRYRGE</sequence>
<organism evidence="11 12">
    <name type="scientific">Candidatus Faecalibacterium intestinavium</name>
    <dbReference type="NCBI Taxonomy" id="2838580"/>
    <lineage>
        <taxon>Bacteria</taxon>
        <taxon>Bacillati</taxon>
        <taxon>Bacillota</taxon>
        <taxon>Clostridia</taxon>
        <taxon>Eubacteriales</taxon>
        <taxon>Oscillospiraceae</taxon>
        <taxon>Faecalibacterium</taxon>
    </lineage>
</organism>
<dbReference type="PANTHER" id="PTHR32438:SF5">
    <property type="entry name" value="4-ALPHA-GLUCANOTRANSFERASE DPE1, CHLOROPLASTIC_AMYLOPLASTIC"/>
    <property type="match status" value="1"/>
</dbReference>
<dbReference type="InterPro" id="IPR003385">
    <property type="entry name" value="Glyco_hydro_77"/>
</dbReference>
<reference evidence="11" key="2">
    <citation type="submission" date="2021-04" db="EMBL/GenBank/DDBJ databases">
        <authorList>
            <person name="Gilroy R."/>
        </authorList>
    </citation>
    <scope>NUCLEOTIDE SEQUENCE</scope>
    <source>
        <strain evidence="11">742</strain>
    </source>
</reference>
<dbReference type="GO" id="GO:0005975">
    <property type="term" value="P:carbohydrate metabolic process"/>
    <property type="evidence" value="ECO:0007669"/>
    <property type="project" value="InterPro"/>
</dbReference>
<dbReference type="EC" id="2.4.1.25" evidence="3 10"/>
<dbReference type="Proteomes" id="UP000824178">
    <property type="component" value="Unassembled WGS sequence"/>
</dbReference>
<comment type="similarity">
    <text evidence="2 10">Belongs to the disproportionating enzyme family.</text>
</comment>
<evidence type="ECO:0000256" key="3">
    <source>
        <dbReference type="ARBA" id="ARBA00012560"/>
    </source>
</evidence>
<proteinExistence type="inferred from homology"/>
<dbReference type="Pfam" id="PF02446">
    <property type="entry name" value="Glyco_hydro_77"/>
    <property type="match status" value="1"/>
</dbReference>
<evidence type="ECO:0000256" key="6">
    <source>
        <dbReference type="ARBA" id="ARBA00022679"/>
    </source>
</evidence>
<evidence type="ECO:0000256" key="9">
    <source>
        <dbReference type="ARBA" id="ARBA00031501"/>
    </source>
</evidence>
<dbReference type="InterPro" id="IPR017853">
    <property type="entry name" value="GH"/>
</dbReference>
<dbReference type="AlphaFoldDB" id="A0A9E2NRM6"/>
<comment type="caution">
    <text evidence="11">The sequence shown here is derived from an EMBL/GenBank/DDBJ whole genome shotgun (WGS) entry which is preliminary data.</text>
</comment>
<evidence type="ECO:0000313" key="11">
    <source>
        <dbReference type="EMBL" id="MBU3819099.1"/>
    </source>
</evidence>
<reference evidence="11" key="1">
    <citation type="journal article" date="2021" name="PeerJ">
        <title>Extensive microbial diversity within the chicken gut microbiome revealed by metagenomics and culture.</title>
        <authorList>
            <person name="Gilroy R."/>
            <person name="Ravi A."/>
            <person name="Getino M."/>
            <person name="Pursley I."/>
            <person name="Horton D.L."/>
            <person name="Alikhan N.F."/>
            <person name="Baker D."/>
            <person name="Gharbi K."/>
            <person name="Hall N."/>
            <person name="Watson M."/>
            <person name="Adriaenssens E.M."/>
            <person name="Foster-Nyarko E."/>
            <person name="Jarju S."/>
            <person name="Secka A."/>
            <person name="Antonio M."/>
            <person name="Oren A."/>
            <person name="Chaudhuri R.R."/>
            <person name="La Ragione R."/>
            <person name="Hildebrand F."/>
            <person name="Pallen M.J."/>
        </authorList>
    </citation>
    <scope>NUCLEOTIDE SEQUENCE</scope>
    <source>
        <strain evidence="11">742</strain>
    </source>
</reference>
<dbReference type="GO" id="GO:0004134">
    <property type="term" value="F:4-alpha-glucanotransferase activity"/>
    <property type="evidence" value="ECO:0007669"/>
    <property type="project" value="UniProtKB-EC"/>
</dbReference>
<keyword evidence="5 10" id="KW-0328">Glycosyltransferase</keyword>
<name>A0A9E2NRM6_9FIRM</name>
<evidence type="ECO:0000313" key="12">
    <source>
        <dbReference type="Proteomes" id="UP000824178"/>
    </source>
</evidence>
<comment type="catalytic activity">
    <reaction evidence="1 10">
        <text>Transfers a segment of a (1-&gt;4)-alpha-D-glucan to a new position in an acceptor, which may be glucose or a (1-&gt;4)-alpha-D-glucan.</text>
        <dbReference type="EC" id="2.4.1.25"/>
    </reaction>
</comment>
<dbReference type="SUPFAM" id="SSF51445">
    <property type="entry name" value="(Trans)glycosidases"/>
    <property type="match status" value="1"/>
</dbReference>
<evidence type="ECO:0000256" key="4">
    <source>
        <dbReference type="ARBA" id="ARBA00020295"/>
    </source>
</evidence>
<protein>
    <recommendedName>
        <fullName evidence="4 10">4-alpha-glucanotransferase</fullName>
        <ecNumber evidence="3 10">2.4.1.25</ecNumber>
    </recommendedName>
    <alternativeName>
        <fullName evidence="8 10">Amylomaltase</fullName>
    </alternativeName>
    <alternativeName>
        <fullName evidence="9 10">Disproportionating enzyme</fullName>
    </alternativeName>
</protein>
<dbReference type="Gene3D" id="3.20.20.80">
    <property type="entry name" value="Glycosidases"/>
    <property type="match status" value="1"/>
</dbReference>
<dbReference type="NCBIfam" id="NF011080">
    <property type="entry name" value="PRK14508.1-3"/>
    <property type="match status" value="1"/>
</dbReference>
<evidence type="ECO:0000256" key="5">
    <source>
        <dbReference type="ARBA" id="ARBA00022676"/>
    </source>
</evidence>
<dbReference type="EMBL" id="JAHLFH010000031">
    <property type="protein sequence ID" value="MBU3819099.1"/>
    <property type="molecule type" value="Genomic_DNA"/>
</dbReference>
<accession>A0A9E2NRM6</accession>
<dbReference type="PANTHER" id="PTHR32438">
    <property type="entry name" value="4-ALPHA-GLUCANOTRANSFERASE DPE1, CHLOROPLASTIC/AMYLOPLASTIC"/>
    <property type="match status" value="1"/>
</dbReference>
<keyword evidence="6 10" id="KW-0808">Transferase</keyword>
<evidence type="ECO:0000256" key="1">
    <source>
        <dbReference type="ARBA" id="ARBA00000439"/>
    </source>
</evidence>
<evidence type="ECO:0000256" key="10">
    <source>
        <dbReference type="RuleBase" id="RU361207"/>
    </source>
</evidence>
<evidence type="ECO:0000256" key="8">
    <source>
        <dbReference type="ARBA" id="ARBA00031423"/>
    </source>
</evidence>